<name>A0AAV3FTI0_STRCB</name>
<protein>
    <submittedName>
        <fullName evidence="1">Uncharacterized protein</fullName>
    </submittedName>
</protein>
<gene>
    <name evidence="1" type="ORF">SCAZ3_07710</name>
</gene>
<reference evidence="1 2" key="1">
    <citation type="journal article" date="2012" name="PLoS ONE">
        <title>Gene Repertoire Evolution of Streptococcus pyogenes Inferred from Phylogenomic Analysis with Streptococcus canis and Streptococcus dysgalactiae.</title>
        <authorList>
            <person name="Lefebure T."/>
            <person name="Richards V.P."/>
            <person name="Lang P."/>
            <person name="Pavinski-Bitar P."/>
            <person name="Stanhope M.J."/>
        </authorList>
    </citation>
    <scope>NUCLEOTIDE SEQUENCE [LARGE SCALE GENOMIC DNA]</scope>
    <source>
        <strain evidence="1 2">FSL Z3-227</strain>
    </source>
</reference>
<evidence type="ECO:0000313" key="1">
    <source>
        <dbReference type="EMBL" id="EIQ82233.1"/>
    </source>
</evidence>
<comment type="caution">
    <text evidence="1">The sequence shown here is derived from an EMBL/GenBank/DDBJ whole genome shotgun (WGS) entry which is preliminary data.</text>
</comment>
<dbReference type="EMBL" id="AIDX01000001">
    <property type="protein sequence ID" value="EIQ82233.1"/>
    <property type="molecule type" value="Genomic_DNA"/>
</dbReference>
<evidence type="ECO:0000313" key="2">
    <source>
        <dbReference type="Proteomes" id="UP000004423"/>
    </source>
</evidence>
<dbReference type="AlphaFoldDB" id="A0AAV3FTI0"/>
<organism evidence="1 2">
    <name type="scientific">Streptococcus canis FSL Z3-227</name>
    <dbReference type="NCBI Taxonomy" id="482234"/>
    <lineage>
        <taxon>Bacteria</taxon>
        <taxon>Bacillati</taxon>
        <taxon>Bacillota</taxon>
        <taxon>Bacilli</taxon>
        <taxon>Lactobacillales</taxon>
        <taxon>Streptococcaceae</taxon>
        <taxon>Streptococcus</taxon>
    </lineage>
</organism>
<dbReference type="Proteomes" id="UP000004423">
    <property type="component" value="Unassembled WGS sequence"/>
</dbReference>
<accession>A0AAV3FTI0</accession>
<proteinExistence type="predicted"/>
<sequence length="44" mass="5358">MDKCIDILYFKLPSYQGNLVWRTLELFGFDLYRADLNIDCFFLF</sequence>